<keyword evidence="5" id="KW-0547">Nucleotide-binding</keyword>
<keyword evidence="2" id="KW-0472">Membrane</keyword>
<sequence>MLAPEVLFLVNIFVQPDESESDPAASGLLRALRARRLVRVIRFARIMRFRKAMTLAKKLSCYKHFRMFFQGWISASLLPLVLLLLLLSISIHFLASLWFVAGDVEGGWVMAEGLHDAPFVQQYVRSVEWALSRLPASSLRSNVELNTAFERWLAIMATFVSVCISSLFISVLTNIMADVARKTRKMTQILESVRKYCGTCGVSLAHTMKIRRLVEREHFRANIQDHMQFLLSLPESLVRELFHEARSLTLGCHPFFLEIGAANASMELNLCNQAVKELYLLEHDVIFYGNQKGQGLYILASGAAVYAPGSEFHQPQSDILQHHNNRRRDSFSKVLNIFGSTGDHVEDSFSVVKQTSLMSGKPEVYIAAEEFVSEQALWIRGWKYQGRLEATVESRAILLSKAEMRIVLQDYADILATAVIYARSFVSAMNEIAAANISDMPLDPSLLHLDPARSTSLPKKSSSSGPKNKGRYDKVLPSQ</sequence>
<evidence type="ECO:0000313" key="5">
    <source>
        <dbReference type="EMBL" id="CAL4789197.1"/>
    </source>
</evidence>
<evidence type="ECO:0000256" key="1">
    <source>
        <dbReference type="SAM" id="MobiDB-lite"/>
    </source>
</evidence>
<dbReference type="InterPro" id="IPR018490">
    <property type="entry name" value="cNMP-bd_dom_sf"/>
</dbReference>
<keyword evidence="5" id="KW-0378">Hydrolase</keyword>
<keyword evidence="2" id="KW-0812">Transmembrane</keyword>
<feature type="compositionally biased region" description="Low complexity" evidence="1">
    <location>
        <begin position="454"/>
        <end position="467"/>
    </location>
</feature>
<feature type="transmembrane region" description="Helical" evidence="2">
    <location>
        <begin position="152"/>
        <end position="177"/>
    </location>
</feature>
<evidence type="ECO:0000313" key="3">
    <source>
        <dbReference type="EMBL" id="CAI4001885.1"/>
    </source>
</evidence>
<feature type="transmembrane region" description="Helical" evidence="2">
    <location>
        <begin position="72"/>
        <end position="100"/>
    </location>
</feature>
<protein>
    <submittedName>
        <fullName evidence="5">Werner syndrome ATP-dependent helicase-like</fullName>
    </submittedName>
</protein>
<dbReference type="GO" id="GO:0004386">
    <property type="term" value="F:helicase activity"/>
    <property type="evidence" value="ECO:0007669"/>
    <property type="project" value="UniProtKB-KW"/>
</dbReference>
<proteinExistence type="predicted"/>
<keyword evidence="2" id="KW-1133">Transmembrane helix</keyword>
<dbReference type="EMBL" id="CAMXCT020003002">
    <property type="protein sequence ID" value="CAL1155260.1"/>
    <property type="molecule type" value="Genomic_DNA"/>
</dbReference>
<dbReference type="EMBL" id="CAMXCT010003002">
    <property type="protein sequence ID" value="CAI4001885.1"/>
    <property type="molecule type" value="Genomic_DNA"/>
</dbReference>
<dbReference type="InterPro" id="IPR051413">
    <property type="entry name" value="K/Na_HCN_channel"/>
</dbReference>
<evidence type="ECO:0000313" key="6">
    <source>
        <dbReference type="Proteomes" id="UP001152797"/>
    </source>
</evidence>
<accession>A0A9P1G8T3</accession>
<organism evidence="3">
    <name type="scientific">Cladocopium goreaui</name>
    <dbReference type="NCBI Taxonomy" id="2562237"/>
    <lineage>
        <taxon>Eukaryota</taxon>
        <taxon>Sar</taxon>
        <taxon>Alveolata</taxon>
        <taxon>Dinophyceae</taxon>
        <taxon>Suessiales</taxon>
        <taxon>Symbiodiniaceae</taxon>
        <taxon>Cladocopium</taxon>
    </lineage>
</organism>
<keyword evidence="5" id="KW-0067">ATP-binding</keyword>
<dbReference type="GO" id="GO:0098855">
    <property type="term" value="C:HCN channel complex"/>
    <property type="evidence" value="ECO:0007669"/>
    <property type="project" value="TreeGrafter"/>
</dbReference>
<evidence type="ECO:0000256" key="2">
    <source>
        <dbReference type="SAM" id="Phobius"/>
    </source>
</evidence>
<comment type="caution">
    <text evidence="3">The sequence shown here is derived from an EMBL/GenBank/DDBJ whole genome shotgun (WGS) entry which is preliminary data.</text>
</comment>
<dbReference type="AlphaFoldDB" id="A0A9P1G8T3"/>
<dbReference type="GO" id="GO:0003254">
    <property type="term" value="P:regulation of membrane depolarization"/>
    <property type="evidence" value="ECO:0007669"/>
    <property type="project" value="TreeGrafter"/>
</dbReference>
<reference evidence="4" key="2">
    <citation type="submission" date="2024-04" db="EMBL/GenBank/DDBJ databases">
        <authorList>
            <person name="Chen Y."/>
            <person name="Shah S."/>
            <person name="Dougan E. K."/>
            <person name="Thang M."/>
            <person name="Chan C."/>
        </authorList>
    </citation>
    <scope>NUCLEOTIDE SEQUENCE [LARGE SCALE GENOMIC DNA]</scope>
</reference>
<dbReference type="GO" id="GO:0035725">
    <property type="term" value="P:sodium ion transmembrane transport"/>
    <property type="evidence" value="ECO:0007669"/>
    <property type="project" value="TreeGrafter"/>
</dbReference>
<dbReference type="PANTHER" id="PTHR45689">
    <property type="entry name" value="I[[H]] CHANNEL, ISOFORM E"/>
    <property type="match status" value="1"/>
</dbReference>
<dbReference type="SUPFAM" id="SSF81324">
    <property type="entry name" value="Voltage-gated potassium channels"/>
    <property type="match status" value="1"/>
</dbReference>
<keyword evidence="6" id="KW-1185">Reference proteome</keyword>
<feature type="compositionally biased region" description="Basic and acidic residues" evidence="1">
    <location>
        <begin position="470"/>
        <end position="479"/>
    </location>
</feature>
<dbReference type="Gene3D" id="1.10.287.70">
    <property type="match status" value="1"/>
</dbReference>
<evidence type="ECO:0000313" key="4">
    <source>
        <dbReference type="EMBL" id="CAL1155260.1"/>
    </source>
</evidence>
<dbReference type="SUPFAM" id="SSF51206">
    <property type="entry name" value="cAMP-binding domain-like"/>
    <property type="match status" value="1"/>
</dbReference>
<dbReference type="Proteomes" id="UP001152797">
    <property type="component" value="Unassembled WGS sequence"/>
</dbReference>
<dbReference type="PANTHER" id="PTHR45689:SF5">
    <property type="entry name" value="I[[H]] CHANNEL, ISOFORM E"/>
    <property type="match status" value="1"/>
</dbReference>
<dbReference type="OrthoDB" id="413985at2759"/>
<keyword evidence="5" id="KW-0347">Helicase</keyword>
<reference evidence="3" key="1">
    <citation type="submission" date="2022-10" db="EMBL/GenBank/DDBJ databases">
        <authorList>
            <person name="Chen Y."/>
            <person name="Dougan E. K."/>
            <person name="Chan C."/>
            <person name="Rhodes N."/>
            <person name="Thang M."/>
        </authorList>
    </citation>
    <scope>NUCLEOTIDE SEQUENCE</scope>
</reference>
<name>A0A9P1G8T3_9DINO</name>
<dbReference type="EMBL" id="CAMXCT030003002">
    <property type="protein sequence ID" value="CAL4789197.1"/>
    <property type="molecule type" value="Genomic_DNA"/>
</dbReference>
<dbReference type="GO" id="GO:0005249">
    <property type="term" value="F:voltage-gated potassium channel activity"/>
    <property type="evidence" value="ECO:0007669"/>
    <property type="project" value="TreeGrafter"/>
</dbReference>
<gene>
    <name evidence="3" type="ORF">C1SCF055_LOCUS27885</name>
</gene>
<feature type="region of interest" description="Disordered" evidence="1">
    <location>
        <begin position="451"/>
        <end position="479"/>
    </location>
</feature>